<proteinExistence type="predicted"/>
<gene>
    <name evidence="1" type="ORF">TCM_005080</name>
</gene>
<dbReference type="Proteomes" id="UP000026915">
    <property type="component" value="Chromosome 1"/>
</dbReference>
<keyword evidence="2" id="KW-1185">Reference proteome</keyword>
<protein>
    <submittedName>
        <fullName evidence="1">Uncharacterized protein</fullName>
    </submittedName>
</protein>
<evidence type="ECO:0000313" key="1">
    <source>
        <dbReference type="EMBL" id="EOX95627.1"/>
    </source>
</evidence>
<name>A0A061DTB3_THECC</name>
<dbReference type="InParanoid" id="A0A061DTB3"/>
<dbReference type="Gramene" id="EOX95627">
    <property type="protein sequence ID" value="EOX95627"/>
    <property type="gene ID" value="TCM_005080"/>
</dbReference>
<organism evidence="1 2">
    <name type="scientific">Theobroma cacao</name>
    <name type="common">Cacao</name>
    <name type="synonym">Cocoa</name>
    <dbReference type="NCBI Taxonomy" id="3641"/>
    <lineage>
        <taxon>Eukaryota</taxon>
        <taxon>Viridiplantae</taxon>
        <taxon>Streptophyta</taxon>
        <taxon>Embryophyta</taxon>
        <taxon>Tracheophyta</taxon>
        <taxon>Spermatophyta</taxon>
        <taxon>Magnoliopsida</taxon>
        <taxon>eudicotyledons</taxon>
        <taxon>Gunneridae</taxon>
        <taxon>Pentapetalae</taxon>
        <taxon>rosids</taxon>
        <taxon>malvids</taxon>
        <taxon>Malvales</taxon>
        <taxon>Malvaceae</taxon>
        <taxon>Byttnerioideae</taxon>
        <taxon>Theobroma</taxon>
    </lineage>
</organism>
<dbReference type="EMBL" id="CM001879">
    <property type="protein sequence ID" value="EOX95627.1"/>
    <property type="molecule type" value="Genomic_DNA"/>
</dbReference>
<sequence length="80" mass="8958">MRATRRIGNGSHTVFGVLRRDSDMAYLSHAGCWVSFIFTFLRLKAVYGKRAWVHGSHVHPLLSLPTVSVHTTPSCHSLEP</sequence>
<evidence type="ECO:0000313" key="2">
    <source>
        <dbReference type="Proteomes" id="UP000026915"/>
    </source>
</evidence>
<reference evidence="1 2" key="1">
    <citation type="journal article" date="2013" name="Genome Biol.">
        <title>The genome sequence of the most widely cultivated cacao type and its use to identify candidate genes regulating pod color.</title>
        <authorList>
            <person name="Motamayor J.C."/>
            <person name="Mockaitis K."/>
            <person name="Schmutz J."/>
            <person name="Haiminen N."/>
            <person name="Iii D.L."/>
            <person name="Cornejo O."/>
            <person name="Findley S.D."/>
            <person name="Zheng P."/>
            <person name="Utro F."/>
            <person name="Royaert S."/>
            <person name="Saski C."/>
            <person name="Jenkins J."/>
            <person name="Podicheti R."/>
            <person name="Zhao M."/>
            <person name="Scheffler B.E."/>
            <person name="Stack J.C."/>
            <person name="Feltus F.A."/>
            <person name="Mustiga G.M."/>
            <person name="Amores F."/>
            <person name="Phillips W."/>
            <person name="Marelli J.P."/>
            <person name="May G.D."/>
            <person name="Shapiro H."/>
            <person name="Ma J."/>
            <person name="Bustamante C.D."/>
            <person name="Schnell R.J."/>
            <person name="Main D."/>
            <person name="Gilbert D."/>
            <person name="Parida L."/>
            <person name="Kuhn D.N."/>
        </authorList>
    </citation>
    <scope>NUCLEOTIDE SEQUENCE [LARGE SCALE GENOMIC DNA]</scope>
    <source>
        <strain evidence="2">cv. Matina 1-6</strain>
    </source>
</reference>
<accession>A0A061DTB3</accession>
<dbReference type="HOGENOM" id="CLU_2594587_0_0_1"/>
<dbReference type="AlphaFoldDB" id="A0A061DTB3"/>